<feature type="compositionally biased region" description="Basic and acidic residues" evidence="1">
    <location>
        <begin position="87"/>
        <end position="102"/>
    </location>
</feature>
<gene>
    <name evidence="2" type="ORF">M408DRAFT_295225</name>
</gene>
<feature type="compositionally biased region" description="Polar residues" evidence="1">
    <location>
        <begin position="56"/>
        <end position="73"/>
    </location>
</feature>
<keyword evidence="3" id="KW-1185">Reference proteome</keyword>
<accession>A0A0C2WVN8</accession>
<protein>
    <submittedName>
        <fullName evidence="2">Uncharacterized protein</fullName>
    </submittedName>
</protein>
<feature type="region of interest" description="Disordered" evidence="1">
    <location>
        <begin position="50"/>
        <end position="134"/>
    </location>
</feature>
<evidence type="ECO:0000256" key="1">
    <source>
        <dbReference type="SAM" id="MobiDB-lite"/>
    </source>
</evidence>
<organism evidence="2 3">
    <name type="scientific">Serendipita vermifera MAFF 305830</name>
    <dbReference type="NCBI Taxonomy" id="933852"/>
    <lineage>
        <taxon>Eukaryota</taxon>
        <taxon>Fungi</taxon>
        <taxon>Dikarya</taxon>
        <taxon>Basidiomycota</taxon>
        <taxon>Agaricomycotina</taxon>
        <taxon>Agaricomycetes</taxon>
        <taxon>Sebacinales</taxon>
        <taxon>Serendipitaceae</taxon>
        <taxon>Serendipita</taxon>
    </lineage>
</organism>
<evidence type="ECO:0000313" key="3">
    <source>
        <dbReference type="Proteomes" id="UP000054097"/>
    </source>
</evidence>
<reference evidence="3" key="2">
    <citation type="submission" date="2015-01" db="EMBL/GenBank/DDBJ databases">
        <title>Evolutionary Origins and Diversification of the Mycorrhizal Mutualists.</title>
        <authorList>
            <consortium name="DOE Joint Genome Institute"/>
            <consortium name="Mycorrhizal Genomics Consortium"/>
            <person name="Kohler A."/>
            <person name="Kuo A."/>
            <person name="Nagy L.G."/>
            <person name="Floudas D."/>
            <person name="Copeland A."/>
            <person name="Barry K.W."/>
            <person name="Cichocki N."/>
            <person name="Veneault-Fourrey C."/>
            <person name="LaButti K."/>
            <person name="Lindquist E.A."/>
            <person name="Lipzen A."/>
            <person name="Lundell T."/>
            <person name="Morin E."/>
            <person name="Murat C."/>
            <person name="Riley R."/>
            <person name="Ohm R."/>
            <person name="Sun H."/>
            <person name="Tunlid A."/>
            <person name="Henrissat B."/>
            <person name="Grigoriev I.V."/>
            <person name="Hibbett D.S."/>
            <person name="Martin F."/>
        </authorList>
    </citation>
    <scope>NUCLEOTIDE SEQUENCE [LARGE SCALE GENOMIC DNA]</scope>
    <source>
        <strain evidence="3">MAFF 305830</strain>
    </source>
</reference>
<dbReference type="Proteomes" id="UP000054097">
    <property type="component" value="Unassembled WGS sequence"/>
</dbReference>
<dbReference type="HOGENOM" id="CLU_767615_0_0_1"/>
<evidence type="ECO:0000313" key="2">
    <source>
        <dbReference type="EMBL" id="KIM30213.1"/>
    </source>
</evidence>
<proteinExistence type="predicted"/>
<dbReference type="EMBL" id="KN824285">
    <property type="protein sequence ID" value="KIM30213.1"/>
    <property type="molecule type" value="Genomic_DNA"/>
</dbReference>
<sequence>MQFPHARSYGIAINPLQHNPATDWNNWNPTQQLLHNGVFDSYGGYSESVPEFSPATAPSNISPLRNTHGSSSRIPIEYVPTTSMTERSGDALHSNRLEHEEPGGGLRQHNAQGPVEGPYYSQPQDYGDTGPGQQDDLLPWLHYLIDRASSQDLPNVLFEEKPIEVQHQEDPSNLEVPLESHEVGSTLPSVTDTSVDRNTSVSINAPAPPQSSANTTLPNHVRNSLPAYLRNYRARGRPYDNFEPVRRKIVSALSINAEMIDAHGEGLPTHLKTLCEERLYSPQRNGAKGGVTSGKCAFGSCEKSFKRTEISSKVAYHLVSKHWDLKPLLCGVDGCDAAFASPYDRARHERKKYSFVYGSQS</sequence>
<dbReference type="STRING" id="933852.A0A0C2WVN8"/>
<name>A0A0C2WVN8_SERVB</name>
<reference evidence="2 3" key="1">
    <citation type="submission" date="2014-04" db="EMBL/GenBank/DDBJ databases">
        <authorList>
            <consortium name="DOE Joint Genome Institute"/>
            <person name="Kuo A."/>
            <person name="Zuccaro A."/>
            <person name="Kohler A."/>
            <person name="Nagy L.G."/>
            <person name="Floudas D."/>
            <person name="Copeland A."/>
            <person name="Barry K.W."/>
            <person name="Cichocki N."/>
            <person name="Veneault-Fourrey C."/>
            <person name="LaButti K."/>
            <person name="Lindquist E.A."/>
            <person name="Lipzen A."/>
            <person name="Lundell T."/>
            <person name="Morin E."/>
            <person name="Murat C."/>
            <person name="Sun H."/>
            <person name="Tunlid A."/>
            <person name="Henrissat B."/>
            <person name="Grigoriev I.V."/>
            <person name="Hibbett D.S."/>
            <person name="Martin F."/>
            <person name="Nordberg H.P."/>
            <person name="Cantor M.N."/>
            <person name="Hua S.X."/>
        </authorList>
    </citation>
    <scope>NUCLEOTIDE SEQUENCE [LARGE SCALE GENOMIC DNA]</scope>
    <source>
        <strain evidence="2 3">MAFF 305830</strain>
    </source>
</reference>
<dbReference type="OrthoDB" id="654211at2759"/>
<dbReference type="AlphaFoldDB" id="A0A0C2WVN8"/>